<dbReference type="STRING" id="35128.B8CFF9"/>
<feature type="region of interest" description="Disordered" evidence="1">
    <location>
        <begin position="324"/>
        <end position="344"/>
    </location>
</feature>
<dbReference type="Proteomes" id="UP000001449">
    <property type="component" value="Chromosome 22"/>
</dbReference>
<name>B8CFF9_THAPS</name>
<dbReference type="PaxDb" id="35128-Thaps11749"/>
<dbReference type="OMA" id="GFECVPG"/>
<feature type="region of interest" description="Disordered" evidence="1">
    <location>
        <begin position="249"/>
        <end position="269"/>
    </location>
</feature>
<dbReference type="EMBL" id="CM000653">
    <property type="protein sequence ID" value="EED87622.1"/>
    <property type="molecule type" value="Genomic_DNA"/>
</dbReference>
<dbReference type="AlphaFoldDB" id="B8CFF9"/>
<dbReference type="KEGG" id="tps:THAPSDRAFT_11749"/>
<dbReference type="Gene3D" id="2.60.120.620">
    <property type="entry name" value="q2cbj1_9rhob like domain"/>
    <property type="match status" value="1"/>
</dbReference>
<evidence type="ECO:0000313" key="3">
    <source>
        <dbReference type="Proteomes" id="UP000001449"/>
    </source>
</evidence>
<gene>
    <name evidence="2" type="ORF">THAPSDRAFT_11749</name>
</gene>
<accession>B8CFF9</accession>
<sequence>MIGVPHGIKKHAAPHLTTLMPDEAPLTPQQIASYLREGILVVDNLLSPEELSSAHHGLVQTLRGDYGVDVHHLEETGHGLMGASSTNGAGGVLDVFYPEWKMKIATNETLFQITCQLWKAAYCHDGEELEDLLDCDVVEDKSYKWHPFGAFDCNRGYMPNTGGFEAVPGFHREFRSWVESGRKSMSTTPHRDGDEEQSEEQQQPHPQPCVGEYTHLNPTHDRELIRRIQHIPVKAGSVVFWDNRIPHGNSYRNDPPLADDDGGGETNSDYSKILGTSGSRAVVYCSFLPDVDINRIFVGKQLQYWKMKRSPRVGDRWIKQEDEGVDEKEGAFDAKGKQDGEVEKNEVQLQLTDLGQRLIGLLEW</sequence>
<dbReference type="InParanoid" id="B8CFF9"/>
<feature type="region of interest" description="Disordered" evidence="1">
    <location>
        <begin position="181"/>
        <end position="214"/>
    </location>
</feature>
<protein>
    <submittedName>
        <fullName evidence="2">Uncharacterized protein</fullName>
    </submittedName>
</protein>
<dbReference type="PANTHER" id="PTHR31630">
    <property type="entry name" value="PHYTANOYL-COA DIOXYGENASE-RELATED-RELATED"/>
    <property type="match status" value="1"/>
</dbReference>
<dbReference type="RefSeq" id="XP_002294842.1">
    <property type="nucleotide sequence ID" value="XM_002294806.1"/>
</dbReference>
<dbReference type="PANTHER" id="PTHR31630:SF8">
    <property type="entry name" value="JMJC DOMAIN-CONTAINING PROTEIN"/>
    <property type="match status" value="1"/>
</dbReference>
<evidence type="ECO:0000256" key="1">
    <source>
        <dbReference type="SAM" id="MobiDB-lite"/>
    </source>
</evidence>
<proteinExistence type="predicted"/>
<dbReference type="HOGENOM" id="CLU_065703_0_0_1"/>
<reference evidence="2 3" key="2">
    <citation type="journal article" date="2008" name="Nature">
        <title>The Phaeodactylum genome reveals the evolutionary history of diatom genomes.</title>
        <authorList>
            <person name="Bowler C."/>
            <person name="Allen A.E."/>
            <person name="Badger J.H."/>
            <person name="Grimwood J."/>
            <person name="Jabbari K."/>
            <person name="Kuo A."/>
            <person name="Maheswari U."/>
            <person name="Martens C."/>
            <person name="Maumus F."/>
            <person name="Otillar R.P."/>
            <person name="Rayko E."/>
            <person name="Salamov A."/>
            <person name="Vandepoele K."/>
            <person name="Beszteri B."/>
            <person name="Gruber A."/>
            <person name="Heijde M."/>
            <person name="Katinka M."/>
            <person name="Mock T."/>
            <person name="Valentin K."/>
            <person name="Verret F."/>
            <person name="Berges J.A."/>
            <person name="Brownlee C."/>
            <person name="Cadoret J.P."/>
            <person name="Chiovitti A."/>
            <person name="Choi C.J."/>
            <person name="Coesel S."/>
            <person name="De Martino A."/>
            <person name="Detter J.C."/>
            <person name="Durkin C."/>
            <person name="Falciatore A."/>
            <person name="Fournet J."/>
            <person name="Haruta M."/>
            <person name="Huysman M.J."/>
            <person name="Jenkins B.D."/>
            <person name="Jiroutova K."/>
            <person name="Jorgensen R.E."/>
            <person name="Joubert Y."/>
            <person name="Kaplan A."/>
            <person name="Kroger N."/>
            <person name="Kroth P.G."/>
            <person name="La Roche J."/>
            <person name="Lindquist E."/>
            <person name="Lommer M."/>
            <person name="Martin-Jezequel V."/>
            <person name="Lopez P.J."/>
            <person name="Lucas S."/>
            <person name="Mangogna M."/>
            <person name="McGinnis K."/>
            <person name="Medlin L.K."/>
            <person name="Montsant A."/>
            <person name="Oudot-Le Secq M.P."/>
            <person name="Napoli C."/>
            <person name="Obornik M."/>
            <person name="Parker M.S."/>
            <person name="Petit J.L."/>
            <person name="Porcel B.M."/>
            <person name="Poulsen N."/>
            <person name="Robison M."/>
            <person name="Rychlewski L."/>
            <person name="Rynearson T.A."/>
            <person name="Schmutz J."/>
            <person name="Shapiro H."/>
            <person name="Siaut M."/>
            <person name="Stanley M."/>
            <person name="Sussman M.R."/>
            <person name="Taylor A.R."/>
            <person name="Vardi A."/>
            <person name="von Dassow P."/>
            <person name="Vyverman W."/>
            <person name="Willis A."/>
            <person name="Wyrwicz L.S."/>
            <person name="Rokhsar D.S."/>
            <person name="Weissenbach J."/>
            <person name="Armbrust E.V."/>
            <person name="Green B.R."/>
            <person name="Van de Peer Y."/>
            <person name="Grigoriev I.V."/>
        </authorList>
    </citation>
    <scope>NUCLEOTIDE SEQUENCE [LARGE SCALE GENOMIC DNA]</scope>
    <source>
        <strain evidence="2 3">CCMP1335</strain>
    </source>
</reference>
<reference evidence="2 3" key="1">
    <citation type="journal article" date="2004" name="Science">
        <title>The genome of the diatom Thalassiosira pseudonana: ecology, evolution, and metabolism.</title>
        <authorList>
            <person name="Armbrust E.V."/>
            <person name="Berges J.A."/>
            <person name="Bowler C."/>
            <person name="Green B.R."/>
            <person name="Martinez D."/>
            <person name="Putnam N.H."/>
            <person name="Zhou S."/>
            <person name="Allen A.E."/>
            <person name="Apt K.E."/>
            <person name="Bechner M."/>
            <person name="Brzezinski M.A."/>
            <person name="Chaal B.K."/>
            <person name="Chiovitti A."/>
            <person name="Davis A.K."/>
            <person name="Demarest M.S."/>
            <person name="Detter J.C."/>
            <person name="Glavina T."/>
            <person name="Goodstein D."/>
            <person name="Hadi M.Z."/>
            <person name="Hellsten U."/>
            <person name="Hildebrand M."/>
            <person name="Jenkins B.D."/>
            <person name="Jurka J."/>
            <person name="Kapitonov V.V."/>
            <person name="Kroger N."/>
            <person name="Lau W.W."/>
            <person name="Lane T.W."/>
            <person name="Larimer F.W."/>
            <person name="Lippmeier J.C."/>
            <person name="Lucas S."/>
            <person name="Medina M."/>
            <person name="Montsant A."/>
            <person name="Obornik M."/>
            <person name="Parker M.S."/>
            <person name="Palenik B."/>
            <person name="Pazour G.J."/>
            <person name="Richardson P.M."/>
            <person name="Rynearson T.A."/>
            <person name="Saito M.A."/>
            <person name="Schwartz D.C."/>
            <person name="Thamatrakoln K."/>
            <person name="Valentin K."/>
            <person name="Vardi A."/>
            <person name="Wilkerson F.P."/>
            <person name="Rokhsar D.S."/>
        </authorList>
    </citation>
    <scope>NUCLEOTIDE SEQUENCE [LARGE SCALE GENOMIC DNA]</scope>
    <source>
        <strain evidence="2 3">CCMP1335</strain>
    </source>
</reference>
<keyword evidence="3" id="KW-1185">Reference proteome</keyword>
<organism evidence="2 3">
    <name type="scientific">Thalassiosira pseudonana</name>
    <name type="common">Marine diatom</name>
    <name type="synonym">Cyclotella nana</name>
    <dbReference type="NCBI Taxonomy" id="35128"/>
    <lineage>
        <taxon>Eukaryota</taxon>
        <taxon>Sar</taxon>
        <taxon>Stramenopiles</taxon>
        <taxon>Ochrophyta</taxon>
        <taxon>Bacillariophyta</taxon>
        <taxon>Coscinodiscophyceae</taxon>
        <taxon>Thalassiosirophycidae</taxon>
        <taxon>Thalassiosirales</taxon>
        <taxon>Thalassiosiraceae</taxon>
        <taxon>Thalassiosira</taxon>
    </lineage>
</organism>
<evidence type="ECO:0000313" key="2">
    <source>
        <dbReference type="EMBL" id="EED87622.1"/>
    </source>
</evidence>
<dbReference type="GeneID" id="7443857"/>
<dbReference type="SUPFAM" id="SSF51197">
    <property type="entry name" value="Clavaminate synthase-like"/>
    <property type="match status" value="1"/>
</dbReference>
<dbReference type="eggNOG" id="ENOG502QWGK">
    <property type="taxonomic scope" value="Eukaryota"/>
</dbReference>